<evidence type="ECO:0000313" key="3">
    <source>
        <dbReference type="EMBL" id="KAK3383616.1"/>
    </source>
</evidence>
<evidence type="ECO:0000256" key="2">
    <source>
        <dbReference type="SAM" id="SignalP"/>
    </source>
</evidence>
<evidence type="ECO:0000313" key="4">
    <source>
        <dbReference type="Proteomes" id="UP001287356"/>
    </source>
</evidence>
<dbReference type="EMBL" id="JAULSN010000001">
    <property type="protein sequence ID" value="KAK3383616.1"/>
    <property type="molecule type" value="Genomic_DNA"/>
</dbReference>
<keyword evidence="4" id="KW-1185">Reference proteome</keyword>
<reference evidence="3" key="1">
    <citation type="journal article" date="2023" name="Mol. Phylogenet. Evol.">
        <title>Genome-scale phylogeny and comparative genomics of the fungal order Sordariales.</title>
        <authorList>
            <person name="Hensen N."/>
            <person name="Bonometti L."/>
            <person name="Westerberg I."/>
            <person name="Brannstrom I.O."/>
            <person name="Guillou S."/>
            <person name="Cros-Aarteil S."/>
            <person name="Calhoun S."/>
            <person name="Haridas S."/>
            <person name="Kuo A."/>
            <person name="Mondo S."/>
            <person name="Pangilinan J."/>
            <person name="Riley R."/>
            <person name="LaButti K."/>
            <person name="Andreopoulos B."/>
            <person name="Lipzen A."/>
            <person name="Chen C."/>
            <person name="Yan M."/>
            <person name="Daum C."/>
            <person name="Ng V."/>
            <person name="Clum A."/>
            <person name="Steindorff A."/>
            <person name="Ohm R.A."/>
            <person name="Martin F."/>
            <person name="Silar P."/>
            <person name="Natvig D.O."/>
            <person name="Lalanne C."/>
            <person name="Gautier V."/>
            <person name="Ament-Velasquez S.L."/>
            <person name="Kruys A."/>
            <person name="Hutchinson M.I."/>
            <person name="Powell A.J."/>
            <person name="Barry K."/>
            <person name="Miller A.N."/>
            <person name="Grigoriev I.V."/>
            <person name="Debuchy R."/>
            <person name="Gladieux P."/>
            <person name="Hiltunen Thoren M."/>
            <person name="Johannesson H."/>
        </authorList>
    </citation>
    <scope>NUCLEOTIDE SEQUENCE</scope>
    <source>
        <strain evidence="3">CBS 958.72</strain>
    </source>
</reference>
<name>A0AAE0TXZ9_9PEZI</name>
<feature type="signal peptide" evidence="2">
    <location>
        <begin position="1"/>
        <end position="19"/>
    </location>
</feature>
<evidence type="ECO:0008006" key="5">
    <source>
        <dbReference type="Google" id="ProtNLM"/>
    </source>
</evidence>
<keyword evidence="2" id="KW-0732">Signal</keyword>
<feature type="region of interest" description="Disordered" evidence="1">
    <location>
        <begin position="64"/>
        <end position="90"/>
    </location>
</feature>
<evidence type="ECO:0000256" key="1">
    <source>
        <dbReference type="SAM" id="MobiDB-lite"/>
    </source>
</evidence>
<comment type="caution">
    <text evidence="3">The sequence shown here is derived from an EMBL/GenBank/DDBJ whole genome shotgun (WGS) entry which is preliminary data.</text>
</comment>
<accession>A0AAE0TXZ9</accession>
<organism evidence="3 4">
    <name type="scientific">Lasiosphaeria ovina</name>
    <dbReference type="NCBI Taxonomy" id="92902"/>
    <lineage>
        <taxon>Eukaryota</taxon>
        <taxon>Fungi</taxon>
        <taxon>Dikarya</taxon>
        <taxon>Ascomycota</taxon>
        <taxon>Pezizomycotina</taxon>
        <taxon>Sordariomycetes</taxon>
        <taxon>Sordariomycetidae</taxon>
        <taxon>Sordariales</taxon>
        <taxon>Lasiosphaeriaceae</taxon>
        <taxon>Lasiosphaeria</taxon>
    </lineage>
</organism>
<protein>
    <recommendedName>
        <fullName evidence="5">Secreted protein</fullName>
    </recommendedName>
</protein>
<sequence length="122" mass="12898">MLARLALWLAGLCLSPASLTPFPSAARRSNYAGLLIGSNADFCGAASSLGLKPHPALGTRRIWGRPRFGETDPNAPIAAPPTPDAATERSFTQWAHVDASEPVLSANLPQAATRMPQFWACS</sequence>
<dbReference type="Proteomes" id="UP001287356">
    <property type="component" value="Unassembled WGS sequence"/>
</dbReference>
<reference evidence="3" key="2">
    <citation type="submission" date="2023-06" db="EMBL/GenBank/DDBJ databases">
        <authorList>
            <consortium name="Lawrence Berkeley National Laboratory"/>
            <person name="Haridas S."/>
            <person name="Hensen N."/>
            <person name="Bonometti L."/>
            <person name="Westerberg I."/>
            <person name="Brannstrom I.O."/>
            <person name="Guillou S."/>
            <person name="Cros-Aarteil S."/>
            <person name="Calhoun S."/>
            <person name="Kuo A."/>
            <person name="Mondo S."/>
            <person name="Pangilinan J."/>
            <person name="Riley R."/>
            <person name="Labutti K."/>
            <person name="Andreopoulos B."/>
            <person name="Lipzen A."/>
            <person name="Chen C."/>
            <person name="Yanf M."/>
            <person name="Daum C."/>
            <person name="Ng V."/>
            <person name="Clum A."/>
            <person name="Steindorff A."/>
            <person name="Ohm R."/>
            <person name="Martin F."/>
            <person name="Silar P."/>
            <person name="Natvig D."/>
            <person name="Lalanne C."/>
            <person name="Gautier V."/>
            <person name="Ament-Velasquez S.L."/>
            <person name="Kruys A."/>
            <person name="Hutchinson M.I."/>
            <person name="Powell A.J."/>
            <person name="Barry K."/>
            <person name="Miller A.N."/>
            <person name="Grigoriev I.V."/>
            <person name="Debuchy R."/>
            <person name="Gladieux P."/>
            <person name="Thoren M.H."/>
            <person name="Johannesson H."/>
        </authorList>
    </citation>
    <scope>NUCLEOTIDE SEQUENCE</scope>
    <source>
        <strain evidence="3">CBS 958.72</strain>
    </source>
</reference>
<feature type="chain" id="PRO_5042036990" description="Secreted protein" evidence="2">
    <location>
        <begin position="20"/>
        <end position="122"/>
    </location>
</feature>
<dbReference type="AlphaFoldDB" id="A0AAE0TXZ9"/>
<gene>
    <name evidence="3" type="ORF">B0T24DRAFT_588254</name>
</gene>
<proteinExistence type="predicted"/>